<dbReference type="GO" id="GO:0008270">
    <property type="term" value="F:zinc ion binding"/>
    <property type="evidence" value="ECO:0007669"/>
    <property type="project" value="UniProtKB-KW"/>
</dbReference>
<feature type="domain" description="C3H1-type" evidence="9">
    <location>
        <begin position="210"/>
        <end position="242"/>
    </location>
</feature>
<dbReference type="SMART" id="SM00356">
    <property type="entry name" value="ZnF_C3H1"/>
    <property type="match status" value="3"/>
</dbReference>
<evidence type="ECO:0000313" key="10">
    <source>
        <dbReference type="EMBL" id="RXW21348.1"/>
    </source>
</evidence>
<feature type="compositionally biased region" description="Polar residues" evidence="7">
    <location>
        <begin position="584"/>
        <end position="598"/>
    </location>
</feature>
<evidence type="ECO:0000256" key="5">
    <source>
        <dbReference type="PROSITE-ProRule" id="PRU00723"/>
    </source>
</evidence>
<feature type="region of interest" description="Disordered" evidence="7">
    <location>
        <begin position="581"/>
        <end position="758"/>
    </location>
</feature>
<feature type="compositionally biased region" description="Low complexity" evidence="7">
    <location>
        <begin position="501"/>
        <end position="512"/>
    </location>
</feature>
<sequence length="769" mass="83526">MPGENAATAQSTIPAAQQRPRTHKPRGICRYYNVRRGCFAGSKCKFLHGEPPQNDAKVEGSSGQTQQPTRALLTPYDQAKRCRYYANGFCKRGEECWFRHVADDALSPNGKGKEREDDDGSDSESEHLCSICLEKPVTFGLLGGCSHVFCIACIKQWRDPNSKSIDVVSSGNNKKCPMCRTPSNFITPTSVFAKHGTEEKDIIVQMYRESMARVQCRYFEKSIGKTPMCPFGKDCFYKHEKADGTLHVFQEGASRYASSRRPRTSLNNLFMFSDSDTEEFAGGFGLFPFDIGSFPFLELFNPTEFENETIRRAVNRASDRQAATPRVEVSVGQFDFSWAYDSLRQIRNGAPADGQTNTQAQDNSDIRANIQQTSRTIQDIGQSLEALTVAMNDGANLDRISQTVQNLQDRLRQDNNENGESMERLQNLADQMMASIELLQTANVTRLDPTAQREASPSTSPPPLEPISPTTNNSNRSNRRRTTAPVYADDSDDDDMPRLQSISNSSEEYPSSDGDDFTDSDDDDLRGPSLLRAELRPQVDRDNTELLSHLERPAQPANLSNSEAAEAPYYSIATLVRHPELAYQRQTAPPSSGQQSASEGPARSLDPSVVTDPSTDTPTSESSSPNASLVTPPPFVTDGRGRVVWTTSSNSSNETNGASASPNSAASPPTSPSSSRASAPTVSGSRKANSSEPAVPAIASTASGGNGGFTTDGRGRVIATNAAPAAGPAEASSARANNASAMQVEEQRPSSPTLAQDRSLLGRMLNAIF</sequence>
<dbReference type="STRING" id="2316362.A0A4V1Q499"/>
<feature type="coiled-coil region" evidence="6">
    <location>
        <begin position="397"/>
        <end position="442"/>
    </location>
</feature>
<feature type="region of interest" description="Disordered" evidence="7">
    <location>
        <begin position="51"/>
        <end position="70"/>
    </location>
</feature>
<dbReference type="Gene3D" id="3.30.40.10">
    <property type="entry name" value="Zinc/RING finger domain, C3HC4 (zinc finger)"/>
    <property type="match status" value="1"/>
</dbReference>
<dbReference type="Pfam" id="PF00097">
    <property type="entry name" value="zf-C3HC4"/>
    <property type="match status" value="1"/>
</dbReference>
<feature type="zinc finger region" description="C3H1-type" evidence="5">
    <location>
        <begin position="210"/>
        <end position="242"/>
    </location>
</feature>
<dbReference type="PROSITE" id="PS00518">
    <property type="entry name" value="ZF_RING_1"/>
    <property type="match status" value="1"/>
</dbReference>
<organism evidence="10 11">
    <name type="scientific">Candolleomyces aberdarensis</name>
    <dbReference type="NCBI Taxonomy" id="2316362"/>
    <lineage>
        <taxon>Eukaryota</taxon>
        <taxon>Fungi</taxon>
        <taxon>Dikarya</taxon>
        <taxon>Basidiomycota</taxon>
        <taxon>Agaricomycotina</taxon>
        <taxon>Agaricomycetes</taxon>
        <taxon>Agaricomycetidae</taxon>
        <taxon>Agaricales</taxon>
        <taxon>Agaricineae</taxon>
        <taxon>Psathyrellaceae</taxon>
        <taxon>Candolleomyces</taxon>
    </lineage>
</organism>
<feature type="compositionally biased region" description="Low complexity" evidence="7">
    <location>
        <begin position="646"/>
        <end position="685"/>
    </location>
</feature>
<feature type="domain" description="C3H1-type" evidence="9">
    <location>
        <begin position="24"/>
        <end position="51"/>
    </location>
</feature>
<comment type="caution">
    <text evidence="10">The sequence shown here is derived from an EMBL/GenBank/DDBJ whole genome shotgun (WGS) entry which is preliminary data.</text>
</comment>
<dbReference type="PROSITE" id="PS50089">
    <property type="entry name" value="ZF_RING_2"/>
    <property type="match status" value="1"/>
</dbReference>
<feature type="domain" description="C3H1-type" evidence="9">
    <location>
        <begin position="76"/>
        <end position="103"/>
    </location>
</feature>
<reference evidence="10 11" key="1">
    <citation type="submission" date="2019-01" db="EMBL/GenBank/DDBJ databases">
        <title>Draft genome sequence of Psathyrella aberdarensis IHI B618.</title>
        <authorList>
            <person name="Buettner E."/>
            <person name="Kellner H."/>
        </authorList>
    </citation>
    <scope>NUCLEOTIDE SEQUENCE [LARGE SCALE GENOMIC DNA]</scope>
    <source>
        <strain evidence="10 11">IHI B618</strain>
    </source>
</reference>
<feature type="compositionally biased region" description="Acidic residues" evidence="7">
    <location>
        <begin position="513"/>
        <end position="524"/>
    </location>
</feature>
<dbReference type="SUPFAM" id="SSF90229">
    <property type="entry name" value="CCCH zinc finger"/>
    <property type="match status" value="1"/>
</dbReference>
<keyword evidence="11" id="KW-1185">Reference proteome</keyword>
<gene>
    <name evidence="10" type="ORF">EST38_g4496</name>
</gene>
<dbReference type="InterPro" id="IPR018957">
    <property type="entry name" value="Znf_C3HC4_RING-type"/>
</dbReference>
<dbReference type="InterPro" id="IPR000571">
    <property type="entry name" value="Znf_CCCH"/>
</dbReference>
<dbReference type="Proteomes" id="UP000290288">
    <property type="component" value="Unassembled WGS sequence"/>
</dbReference>
<protein>
    <recommendedName>
        <fullName evidence="12">RING-type E3 ubiquitin transferase</fullName>
    </recommendedName>
</protein>
<dbReference type="EMBL" id="SDEE01000111">
    <property type="protein sequence ID" value="RXW21348.1"/>
    <property type="molecule type" value="Genomic_DNA"/>
</dbReference>
<dbReference type="Gene3D" id="4.10.1000.10">
    <property type="entry name" value="Zinc finger, CCCH-type"/>
    <property type="match status" value="1"/>
</dbReference>
<evidence type="ECO:0000259" key="9">
    <source>
        <dbReference type="PROSITE" id="PS50103"/>
    </source>
</evidence>
<feature type="domain" description="RING-type" evidence="8">
    <location>
        <begin position="129"/>
        <end position="180"/>
    </location>
</feature>
<dbReference type="PANTHER" id="PTHR11224">
    <property type="entry name" value="MAKORIN-RELATED"/>
    <property type="match status" value="1"/>
</dbReference>
<evidence type="ECO:0000256" key="4">
    <source>
        <dbReference type="ARBA" id="ARBA00022833"/>
    </source>
</evidence>
<dbReference type="OrthoDB" id="250836at2759"/>
<evidence type="ECO:0000259" key="8">
    <source>
        <dbReference type="PROSITE" id="PS50089"/>
    </source>
</evidence>
<feature type="region of interest" description="Disordered" evidence="7">
    <location>
        <begin position="448"/>
        <end position="565"/>
    </location>
</feature>
<feature type="compositionally biased region" description="Low complexity" evidence="7">
    <location>
        <begin position="719"/>
        <end position="741"/>
    </location>
</feature>
<dbReference type="PANTHER" id="PTHR11224:SF10">
    <property type="entry name" value="IP09428P-RELATED"/>
    <property type="match status" value="1"/>
</dbReference>
<dbReference type="InterPro" id="IPR045072">
    <property type="entry name" value="MKRN-like"/>
</dbReference>
<dbReference type="InterPro" id="IPR036855">
    <property type="entry name" value="Znf_CCCH_sf"/>
</dbReference>
<feature type="zinc finger region" description="C3H1-type" evidence="5">
    <location>
        <begin position="24"/>
        <end position="51"/>
    </location>
</feature>
<dbReference type="GO" id="GO:0000209">
    <property type="term" value="P:protein polyubiquitination"/>
    <property type="evidence" value="ECO:0007669"/>
    <property type="project" value="InterPro"/>
</dbReference>
<feature type="compositionally biased region" description="Basic and acidic residues" evidence="7">
    <location>
        <begin position="533"/>
        <end position="552"/>
    </location>
</feature>
<dbReference type="Pfam" id="PF14608">
    <property type="entry name" value="zf-CCCH_2"/>
    <property type="match status" value="3"/>
</dbReference>
<feature type="compositionally biased region" description="Low complexity" evidence="7">
    <location>
        <begin position="606"/>
        <end position="625"/>
    </location>
</feature>
<evidence type="ECO:0000256" key="7">
    <source>
        <dbReference type="SAM" id="MobiDB-lite"/>
    </source>
</evidence>
<name>A0A4V1Q499_9AGAR</name>
<keyword evidence="3 5" id="KW-0863">Zinc-finger</keyword>
<accession>A0A4V1Q499</accession>
<feature type="zinc finger region" description="C3H1-type" evidence="5">
    <location>
        <begin position="76"/>
        <end position="103"/>
    </location>
</feature>
<dbReference type="InterPro" id="IPR001841">
    <property type="entry name" value="Znf_RING"/>
</dbReference>
<dbReference type="InterPro" id="IPR017907">
    <property type="entry name" value="Znf_RING_CS"/>
</dbReference>
<dbReference type="SUPFAM" id="SSF57850">
    <property type="entry name" value="RING/U-box"/>
    <property type="match status" value="1"/>
</dbReference>
<dbReference type="GO" id="GO:0061630">
    <property type="term" value="F:ubiquitin protein ligase activity"/>
    <property type="evidence" value="ECO:0007669"/>
    <property type="project" value="InterPro"/>
</dbReference>
<evidence type="ECO:0000256" key="1">
    <source>
        <dbReference type="ARBA" id="ARBA00022679"/>
    </source>
</evidence>
<keyword evidence="2 5" id="KW-0479">Metal-binding</keyword>
<evidence type="ECO:0008006" key="12">
    <source>
        <dbReference type="Google" id="ProtNLM"/>
    </source>
</evidence>
<keyword evidence="6" id="KW-0175">Coiled coil</keyword>
<evidence type="ECO:0000313" key="11">
    <source>
        <dbReference type="Proteomes" id="UP000290288"/>
    </source>
</evidence>
<keyword evidence="1" id="KW-0808">Transferase</keyword>
<dbReference type="PROSITE" id="PS50103">
    <property type="entry name" value="ZF_C3H1"/>
    <property type="match status" value="3"/>
</dbReference>
<dbReference type="InterPro" id="IPR013083">
    <property type="entry name" value="Znf_RING/FYVE/PHD"/>
</dbReference>
<feature type="region of interest" description="Disordered" evidence="7">
    <location>
        <begin position="1"/>
        <end position="22"/>
    </location>
</feature>
<dbReference type="SMART" id="SM00184">
    <property type="entry name" value="RING"/>
    <property type="match status" value="1"/>
</dbReference>
<keyword evidence="4 5" id="KW-0862">Zinc</keyword>
<evidence type="ECO:0000256" key="6">
    <source>
        <dbReference type="SAM" id="Coils"/>
    </source>
</evidence>
<proteinExistence type="predicted"/>
<evidence type="ECO:0000256" key="3">
    <source>
        <dbReference type="ARBA" id="ARBA00022771"/>
    </source>
</evidence>
<evidence type="ECO:0000256" key="2">
    <source>
        <dbReference type="ARBA" id="ARBA00022723"/>
    </source>
</evidence>
<dbReference type="AlphaFoldDB" id="A0A4V1Q499"/>